<keyword evidence="1" id="KW-0808">Transferase</keyword>
<organism evidence="3 4">
    <name type="scientific">Actinoallomurus liliacearum</name>
    <dbReference type="NCBI Taxonomy" id="1080073"/>
    <lineage>
        <taxon>Bacteria</taxon>
        <taxon>Bacillati</taxon>
        <taxon>Actinomycetota</taxon>
        <taxon>Actinomycetes</taxon>
        <taxon>Streptosporangiales</taxon>
        <taxon>Thermomonosporaceae</taxon>
        <taxon>Actinoallomurus</taxon>
    </lineage>
</organism>
<keyword evidence="1" id="KW-0418">Kinase</keyword>
<dbReference type="SUPFAM" id="SSF55874">
    <property type="entry name" value="ATPase domain of HSP90 chaperone/DNA topoisomerase II/histidine kinase"/>
    <property type="match status" value="1"/>
</dbReference>
<dbReference type="Pfam" id="PF13581">
    <property type="entry name" value="HATPase_c_2"/>
    <property type="match status" value="1"/>
</dbReference>
<gene>
    <name evidence="3" type="ORF">GCM10023195_36320</name>
</gene>
<dbReference type="InterPro" id="IPR036890">
    <property type="entry name" value="HATPase_C_sf"/>
</dbReference>
<dbReference type="CDD" id="cd16936">
    <property type="entry name" value="HATPase_RsbW-like"/>
    <property type="match status" value="1"/>
</dbReference>
<keyword evidence="4" id="KW-1185">Reference proteome</keyword>
<evidence type="ECO:0000256" key="1">
    <source>
        <dbReference type="ARBA" id="ARBA00022527"/>
    </source>
</evidence>
<name>A0ABP8TKF5_9ACTN</name>
<dbReference type="PANTHER" id="PTHR35526">
    <property type="entry name" value="ANTI-SIGMA-F FACTOR RSBW-RELATED"/>
    <property type="match status" value="1"/>
</dbReference>
<proteinExistence type="predicted"/>
<dbReference type="RefSeq" id="WP_345355022.1">
    <property type="nucleotide sequence ID" value="NZ_BAABHJ010000008.1"/>
</dbReference>
<evidence type="ECO:0000259" key="2">
    <source>
        <dbReference type="Pfam" id="PF13581"/>
    </source>
</evidence>
<sequence>MTSDPAATVTAASPIAPPRPSWLALRARPECVAKARSFASTAVFGHPFDAYEIGLIASEIVTNAIRAACALRTWPDDLWPIGVEMTVTARWAHLAVTDPDHRPMPGSDEGGQLAENGRGLSIVDHLATSRWVTYVERGKTVHVVVAAPGIELTTAELAEIRRLE</sequence>
<feature type="domain" description="Histidine kinase/HSP90-like ATPase" evidence="2">
    <location>
        <begin position="26"/>
        <end position="143"/>
    </location>
</feature>
<dbReference type="Gene3D" id="3.30.565.10">
    <property type="entry name" value="Histidine kinase-like ATPase, C-terminal domain"/>
    <property type="match status" value="1"/>
</dbReference>
<dbReference type="InterPro" id="IPR003594">
    <property type="entry name" value="HATPase_dom"/>
</dbReference>
<dbReference type="EMBL" id="BAABHJ010000008">
    <property type="protein sequence ID" value="GAA4609093.1"/>
    <property type="molecule type" value="Genomic_DNA"/>
</dbReference>
<protein>
    <recommendedName>
        <fullName evidence="2">Histidine kinase/HSP90-like ATPase domain-containing protein</fullName>
    </recommendedName>
</protein>
<accession>A0ABP8TKF5</accession>
<keyword evidence="1" id="KW-0723">Serine/threonine-protein kinase</keyword>
<reference evidence="4" key="1">
    <citation type="journal article" date="2019" name="Int. J. Syst. Evol. Microbiol.">
        <title>The Global Catalogue of Microorganisms (GCM) 10K type strain sequencing project: providing services to taxonomists for standard genome sequencing and annotation.</title>
        <authorList>
            <consortium name="The Broad Institute Genomics Platform"/>
            <consortium name="The Broad Institute Genome Sequencing Center for Infectious Disease"/>
            <person name="Wu L."/>
            <person name="Ma J."/>
        </authorList>
    </citation>
    <scope>NUCLEOTIDE SEQUENCE [LARGE SCALE GENOMIC DNA]</scope>
    <source>
        <strain evidence="4">JCM 17938</strain>
    </source>
</reference>
<comment type="caution">
    <text evidence="3">The sequence shown here is derived from an EMBL/GenBank/DDBJ whole genome shotgun (WGS) entry which is preliminary data.</text>
</comment>
<evidence type="ECO:0000313" key="4">
    <source>
        <dbReference type="Proteomes" id="UP001500212"/>
    </source>
</evidence>
<dbReference type="Proteomes" id="UP001500212">
    <property type="component" value="Unassembled WGS sequence"/>
</dbReference>
<dbReference type="PANTHER" id="PTHR35526:SF3">
    <property type="entry name" value="ANTI-SIGMA-F FACTOR RSBW"/>
    <property type="match status" value="1"/>
</dbReference>
<evidence type="ECO:0000313" key="3">
    <source>
        <dbReference type="EMBL" id="GAA4609093.1"/>
    </source>
</evidence>
<dbReference type="InterPro" id="IPR050267">
    <property type="entry name" value="Anti-sigma-factor_SerPK"/>
</dbReference>